<evidence type="ECO:0000259" key="3">
    <source>
        <dbReference type="PROSITE" id="PS50110"/>
    </source>
</evidence>
<sequence length="418" mass="45704">MSDETQEEDGAAMAHAPRRVLVVDDSASQRRMMRYLLEGRGLAVEEAESGRAALDLVAQTPVDLVLSDWMMPDMDGLDFCRAYRRHPPEKQGYVILVTAREEKSDPAMGLDAGADDFLRKPVDPSEFHARVRAGLRILDARDALSAARLKAEKALHEVKALYRRIDRDLEDAARLQHSLVPERAIEVRGGRVELLLQPAHHIGGDLVGTFEITREQVVIYAIDVSGHGIPSALLTARLSNYFSPNNRRQNIAVEIRADGTPGLRRPDAIARSLSERMFQELDTDLYFTLAYADIDLDSGAARLVQAGHPHPLLLHPDGAITPIGDGGAPIGLVEHVPFEMFTARVPPGGGLLLVSDGMTECLDREGAELGEAGLIALLSGADFRAPGLLDRLHARLRDHCPAAEDSDDISAILFLRDP</sequence>
<dbReference type="Gene3D" id="3.40.50.2300">
    <property type="match status" value="1"/>
</dbReference>
<dbReference type="RefSeq" id="WP_160852219.1">
    <property type="nucleotide sequence ID" value="NZ_WUWG01000001.1"/>
</dbReference>
<dbReference type="Gene3D" id="3.60.40.10">
    <property type="entry name" value="PPM-type phosphatase domain"/>
    <property type="match status" value="1"/>
</dbReference>
<keyword evidence="5" id="KW-1185">Reference proteome</keyword>
<dbReference type="PANTHER" id="PTHR43156">
    <property type="entry name" value="STAGE II SPORULATION PROTEIN E-RELATED"/>
    <property type="match status" value="1"/>
</dbReference>
<evidence type="ECO:0000256" key="1">
    <source>
        <dbReference type="ARBA" id="ARBA00022801"/>
    </source>
</evidence>
<dbReference type="SMART" id="SM00331">
    <property type="entry name" value="PP2C_SIG"/>
    <property type="match status" value="1"/>
</dbReference>
<gene>
    <name evidence="4" type="ORF">GSH16_04205</name>
</gene>
<dbReference type="Pfam" id="PF00072">
    <property type="entry name" value="Response_reg"/>
    <property type="match status" value="1"/>
</dbReference>
<name>A0A6B0TJM3_9RHOB</name>
<keyword evidence="2" id="KW-0597">Phosphoprotein</keyword>
<keyword evidence="1" id="KW-0378">Hydrolase</keyword>
<reference evidence="4 5" key="1">
    <citation type="submission" date="2019-12" db="EMBL/GenBank/DDBJ databases">
        <title>Strain KN286 was isolated from seawater, which was collected from Caroline Seamount in the tropical western Pacific.</title>
        <authorList>
            <person name="Wang Q."/>
        </authorList>
    </citation>
    <scope>NUCLEOTIDE SEQUENCE [LARGE SCALE GENOMIC DNA]</scope>
    <source>
        <strain evidence="4 5">KN286</strain>
    </source>
</reference>
<dbReference type="InterPro" id="IPR011006">
    <property type="entry name" value="CheY-like_superfamily"/>
</dbReference>
<dbReference type="PROSITE" id="PS50110">
    <property type="entry name" value="RESPONSE_REGULATORY"/>
    <property type="match status" value="1"/>
</dbReference>
<dbReference type="CDD" id="cd17574">
    <property type="entry name" value="REC_OmpR"/>
    <property type="match status" value="1"/>
</dbReference>
<organism evidence="4 5">
    <name type="scientific">Oceanomicrobium pacificus</name>
    <dbReference type="NCBI Taxonomy" id="2692916"/>
    <lineage>
        <taxon>Bacteria</taxon>
        <taxon>Pseudomonadati</taxon>
        <taxon>Pseudomonadota</taxon>
        <taxon>Alphaproteobacteria</taxon>
        <taxon>Rhodobacterales</taxon>
        <taxon>Paracoccaceae</taxon>
        <taxon>Oceanomicrobium</taxon>
    </lineage>
</organism>
<dbReference type="EMBL" id="WUWG01000001">
    <property type="protein sequence ID" value="MXU64637.1"/>
    <property type="molecule type" value="Genomic_DNA"/>
</dbReference>
<feature type="modified residue" description="4-aspartylphosphate" evidence="2">
    <location>
        <position position="68"/>
    </location>
</feature>
<dbReference type="AlphaFoldDB" id="A0A6B0TJM3"/>
<feature type="domain" description="Response regulatory" evidence="3">
    <location>
        <begin position="19"/>
        <end position="135"/>
    </location>
</feature>
<accession>A0A6B0TJM3</accession>
<evidence type="ECO:0000313" key="4">
    <source>
        <dbReference type="EMBL" id="MXU64637.1"/>
    </source>
</evidence>
<dbReference type="SMART" id="SM00448">
    <property type="entry name" value="REC"/>
    <property type="match status" value="1"/>
</dbReference>
<protein>
    <submittedName>
        <fullName evidence="4">SpoIIE family protein phosphatase</fullName>
    </submittedName>
</protein>
<comment type="caution">
    <text evidence="4">The sequence shown here is derived from an EMBL/GenBank/DDBJ whole genome shotgun (WGS) entry which is preliminary data.</text>
</comment>
<dbReference type="PANTHER" id="PTHR43156:SF2">
    <property type="entry name" value="STAGE II SPORULATION PROTEIN E"/>
    <property type="match status" value="1"/>
</dbReference>
<dbReference type="GO" id="GO:0000160">
    <property type="term" value="P:phosphorelay signal transduction system"/>
    <property type="evidence" value="ECO:0007669"/>
    <property type="project" value="InterPro"/>
</dbReference>
<dbReference type="Proteomes" id="UP000436016">
    <property type="component" value="Unassembled WGS sequence"/>
</dbReference>
<dbReference type="GO" id="GO:0016791">
    <property type="term" value="F:phosphatase activity"/>
    <property type="evidence" value="ECO:0007669"/>
    <property type="project" value="TreeGrafter"/>
</dbReference>
<proteinExistence type="predicted"/>
<dbReference type="InterPro" id="IPR001789">
    <property type="entry name" value="Sig_transdc_resp-reg_receiver"/>
</dbReference>
<evidence type="ECO:0000256" key="2">
    <source>
        <dbReference type="PROSITE-ProRule" id="PRU00169"/>
    </source>
</evidence>
<evidence type="ECO:0000313" key="5">
    <source>
        <dbReference type="Proteomes" id="UP000436016"/>
    </source>
</evidence>
<dbReference type="InterPro" id="IPR052016">
    <property type="entry name" value="Bact_Sigma-Reg"/>
</dbReference>
<dbReference type="Pfam" id="PF07228">
    <property type="entry name" value="SpoIIE"/>
    <property type="match status" value="1"/>
</dbReference>
<dbReference type="SUPFAM" id="SSF52172">
    <property type="entry name" value="CheY-like"/>
    <property type="match status" value="1"/>
</dbReference>
<dbReference type="InterPro" id="IPR036457">
    <property type="entry name" value="PPM-type-like_dom_sf"/>
</dbReference>
<dbReference type="InterPro" id="IPR001932">
    <property type="entry name" value="PPM-type_phosphatase-like_dom"/>
</dbReference>